<reference evidence="1 2" key="1">
    <citation type="journal article" date="2012" name="J. Bacteriol.">
        <title>Genome Sequence of Idiomarina xiamenensis Type Strain 10-D-4.</title>
        <authorList>
            <person name="Lai Q."/>
            <person name="Wang L."/>
            <person name="Wang W."/>
            <person name="Shao Z."/>
        </authorList>
    </citation>
    <scope>NUCLEOTIDE SEQUENCE [LARGE SCALE GENOMIC DNA]</scope>
    <source>
        <strain evidence="1 2">10-D-4</strain>
    </source>
</reference>
<organism evidence="1 2">
    <name type="scientific">Idiomarina xiamenensis 10-D-4</name>
    <dbReference type="NCBI Taxonomy" id="740709"/>
    <lineage>
        <taxon>Bacteria</taxon>
        <taxon>Pseudomonadati</taxon>
        <taxon>Pseudomonadota</taxon>
        <taxon>Gammaproteobacteria</taxon>
        <taxon>Alteromonadales</taxon>
        <taxon>Idiomarinaceae</taxon>
        <taxon>Idiomarina</taxon>
    </lineage>
</organism>
<evidence type="ECO:0000313" key="2">
    <source>
        <dbReference type="Proteomes" id="UP000014115"/>
    </source>
</evidence>
<sequence>MTLKSRVRRQSQQLSQQARDLVARGLDHHVRLAVTGLSGAGKTAFNTALIDQLLHAADSHHLPFWQAWQSGRYLGAKLVAQPDWSIPRFDYEAALQRLTATPSSWPQSTRGLSEIRLQLRSTPKRRGLGRLLNQLQEVRNTTLDILDYPGEWLLDLPLLQQSYAQWSEQQRQLLQTAPRQALAKPWLSAAQQWLTTDSDSALPHSDQHIRSLAQQFQQFLQECREQAGLYWLQPGRLLLPGELAGAPALAFFPWPLAAAPQNSVQQTLFEQLEKRYNYYCEQVVKPFYEQHFLRFNRQIVLVDVLGALRRGEAAFDDLRFALTQLMSSFAYGHNSLFKRLFSPTIERVLFVASQADQVTPDQHPALAELLEQLIQPARQRLRYDRIDHRVLSVAALRTTQAGKVNQQQVLQGVQQGQSVTVDPGWVPNQLPQSKDWQQAFNYPCFDPVFSGASSPLPHIRLDQVIDYLLGDKL</sequence>
<dbReference type="InterPro" id="IPR007413">
    <property type="entry name" value="YcjX-like"/>
</dbReference>
<name>K2KDH3_9GAMM</name>
<dbReference type="Proteomes" id="UP000014115">
    <property type="component" value="Unassembled WGS sequence"/>
</dbReference>
<dbReference type="Pfam" id="PF04317">
    <property type="entry name" value="DUF463"/>
    <property type="match status" value="1"/>
</dbReference>
<dbReference type="PATRIC" id="fig|740709.3.peg.828"/>
<accession>K2KDH3</accession>
<dbReference type="PANTHER" id="PTHR38605">
    <property type="entry name" value="ATPASE-RELATED"/>
    <property type="match status" value="1"/>
</dbReference>
<comment type="caution">
    <text evidence="1">The sequence shown here is derived from an EMBL/GenBank/DDBJ whole genome shotgun (WGS) entry which is preliminary data.</text>
</comment>
<dbReference type="PIRSF" id="PIRSF019381">
    <property type="entry name" value="YcjX"/>
    <property type="match status" value="1"/>
</dbReference>
<evidence type="ECO:0008006" key="3">
    <source>
        <dbReference type="Google" id="ProtNLM"/>
    </source>
</evidence>
<dbReference type="STRING" id="740709.A10D4_04090"/>
<dbReference type="PANTHER" id="PTHR38605:SF1">
    <property type="entry name" value="ATPASE"/>
    <property type="match status" value="1"/>
</dbReference>
<dbReference type="AlphaFoldDB" id="K2KDH3"/>
<proteinExistence type="predicted"/>
<dbReference type="eggNOG" id="COG3106">
    <property type="taxonomic scope" value="Bacteria"/>
</dbReference>
<keyword evidence="2" id="KW-1185">Reference proteome</keyword>
<evidence type="ECO:0000313" key="1">
    <source>
        <dbReference type="EMBL" id="EKE84762.1"/>
    </source>
</evidence>
<protein>
    <recommendedName>
        <fullName evidence="3">ATPase</fullName>
    </recommendedName>
</protein>
<dbReference type="EMBL" id="AMRG01000004">
    <property type="protein sequence ID" value="EKE84762.1"/>
    <property type="molecule type" value="Genomic_DNA"/>
</dbReference>
<gene>
    <name evidence="1" type="ORF">A10D4_04090</name>
</gene>
<dbReference type="RefSeq" id="WP_008487912.1">
    <property type="nucleotide sequence ID" value="NZ_AMRG01000004.1"/>
</dbReference>